<protein>
    <submittedName>
        <fullName evidence="2">Uncharacterized protein</fullName>
    </submittedName>
</protein>
<dbReference type="EMBL" id="MCFL01000014">
    <property type="protein sequence ID" value="ORZ36935.1"/>
    <property type="molecule type" value="Genomic_DNA"/>
</dbReference>
<sequence length="244" mass="26584">MRQQQKSPERTQSKPTAAKDDWVKVANATGNWDASATSSPQATLTSPPIPKVHTAAGNANAGTEPKETKKATVTGGSAAAQADKSKDLSHDEDDFEVSPEEAWAAYYRQHGFDPATYTSHYDNHGYGHHDPYYSHHHHYSYPPQPHSTYYSRASYPPISPHSMHSYPPPPPPPPHHAHSPYYTPHSYAPLPPPAGYRHPAYAPPPPPPHHLAHAPHSARSMDAYGPPPAGKSPASARAQGQYRG</sequence>
<accession>A0A1Y2HQQ5</accession>
<keyword evidence="3" id="KW-1185">Reference proteome</keyword>
<evidence type="ECO:0000313" key="3">
    <source>
        <dbReference type="Proteomes" id="UP000193411"/>
    </source>
</evidence>
<feature type="region of interest" description="Disordered" evidence="1">
    <location>
        <begin position="161"/>
        <end position="244"/>
    </location>
</feature>
<dbReference type="AlphaFoldDB" id="A0A1Y2HQQ5"/>
<gene>
    <name evidence="2" type="ORF">BCR44DRAFT_1431118</name>
</gene>
<evidence type="ECO:0000256" key="1">
    <source>
        <dbReference type="SAM" id="MobiDB-lite"/>
    </source>
</evidence>
<dbReference type="Proteomes" id="UP000193411">
    <property type="component" value="Unassembled WGS sequence"/>
</dbReference>
<feature type="region of interest" description="Disordered" evidence="1">
    <location>
        <begin position="1"/>
        <end position="97"/>
    </location>
</feature>
<feature type="compositionally biased region" description="Polar residues" evidence="1">
    <location>
        <begin position="28"/>
        <end position="46"/>
    </location>
</feature>
<reference evidence="2 3" key="1">
    <citation type="submission" date="2016-07" db="EMBL/GenBank/DDBJ databases">
        <title>Pervasive Adenine N6-methylation of Active Genes in Fungi.</title>
        <authorList>
            <consortium name="DOE Joint Genome Institute"/>
            <person name="Mondo S.J."/>
            <person name="Dannebaum R.O."/>
            <person name="Kuo R.C."/>
            <person name="Labutti K."/>
            <person name="Haridas S."/>
            <person name="Kuo A."/>
            <person name="Salamov A."/>
            <person name="Ahrendt S.R."/>
            <person name="Lipzen A."/>
            <person name="Sullivan W."/>
            <person name="Andreopoulos W.B."/>
            <person name="Clum A."/>
            <person name="Lindquist E."/>
            <person name="Daum C."/>
            <person name="Ramamoorthy G.K."/>
            <person name="Gryganskyi A."/>
            <person name="Culley D."/>
            <person name="Magnuson J.K."/>
            <person name="James T.Y."/>
            <person name="O'Malley M.A."/>
            <person name="Stajich J.E."/>
            <person name="Spatafora J.W."/>
            <person name="Visel A."/>
            <person name="Grigoriev I.V."/>
        </authorList>
    </citation>
    <scope>NUCLEOTIDE SEQUENCE [LARGE SCALE GENOMIC DNA]</scope>
    <source>
        <strain evidence="2 3">PL171</strain>
    </source>
</reference>
<proteinExistence type="predicted"/>
<organism evidence="2 3">
    <name type="scientific">Catenaria anguillulae PL171</name>
    <dbReference type="NCBI Taxonomy" id="765915"/>
    <lineage>
        <taxon>Eukaryota</taxon>
        <taxon>Fungi</taxon>
        <taxon>Fungi incertae sedis</taxon>
        <taxon>Blastocladiomycota</taxon>
        <taxon>Blastocladiomycetes</taxon>
        <taxon>Blastocladiales</taxon>
        <taxon>Catenariaceae</taxon>
        <taxon>Catenaria</taxon>
    </lineage>
</organism>
<feature type="compositionally biased region" description="Basic and acidic residues" evidence="1">
    <location>
        <begin position="7"/>
        <end position="23"/>
    </location>
</feature>
<evidence type="ECO:0000313" key="2">
    <source>
        <dbReference type="EMBL" id="ORZ36935.1"/>
    </source>
</evidence>
<comment type="caution">
    <text evidence="2">The sequence shown here is derived from an EMBL/GenBank/DDBJ whole genome shotgun (WGS) entry which is preliminary data.</text>
</comment>
<name>A0A1Y2HQQ5_9FUNG</name>